<keyword evidence="3" id="KW-0812">Transmembrane</keyword>
<dbReference type="PANTHER" id="PTHR44068">
    <property type="entry name" value="ZGC:194242"/>
    <property type="match status" value="1"/>
</dbReference>
<dbReference type="InterPro" id="IPR050447">
    <property type="entry name" value="Erg6_SMT_methyltransf"/>
</dbReference>
<keyword evidence="1" id="KW-0808">Transferase</keyword>
<protein>
    <recommendedName>
        <fullName evidence="4">Methyltransferase domain-containing protein</fullName>
    </recommendedName>
</protein>
<evidence type="ECO:0000313" key="6">
    <source>
        <dbReference type="Proteomes" id="UP001309876"/>
    </source>
</evidence>
<gene>
    <name evidence="5" type="ORF">LTR05_002907</name>
</gene>
<reference evidence="5 6" key="1">
    <citation type="submission" date="2023-08" db="EMBL/GenBank/DDBJ databases">
        <title>Black Yeasts Isolated from many extreme environments.</title>
        <authorList>
            <person name="Coleine C."/>
            <person name="Stajich J.E."/>
            <person name="Selbmann L."/>
        </authorList>
    </citation>
    <scope>NUCLEOTIDE SEQUENCE [LARGE SCALE GENOMIC DNA]</scope>
    <source>
        <strain evidence="5 6">CCFEE 5910</strain>
    </source>
</reference>
<keyword evidence="3" id="KW-1133">Transmembrane helix</keyword>
<organism evidence="5 6">
    <name type="scientific">Lithohypha guttulata</name>
    <dbReference type="NCBI Taxonomy" id="1690604"/>
    <lineage>
        <taxon>Eukaryota</taxon>
        <taxon>Fungi</taxon>
        <taxon>Dikarya</taxon>
        <taxon>Ascomycota</taxon>
        <taxon>Pezizomycotina</taxon>
        <taxon>Eurotiomycetes</taxon>
        <taxon>Chaetothyriomycetidae</taxon>
        <taxon>Chaetothyriales</taxon>
        <taxon>Trichomeriaceae</taxon>
        <taxon>Lithohypha</taxon>
    </lineage>
</organism>
<dbReference type="AlphaFoldDB" id="A0AAN7T311"/>
<evidence type="ECO:0000259" key="4">
    <source>
        <dbReference type="Pfam" id="PF13847"/>
    </source>
</evidence>
<dbReference type="GO" id="GO:0006696">
    <property type="term" value="P:ergosterol biosynthetic process"/>
    <property type="evidence" value="ECO:0007669"/>
    <property type="project" value="TreeGrafter"/>
</dbReference>
<comment type="similarity">
    <text evidence="2">Belongs to the class I-like SAM-binding methyltransferase superfamily. Erg6/SMT family.</text>
</comment>
<dbReference type="GO" id="GO:0003838">
    <property type="term" value="F:sterol 24-C-methyltransferase activity"/>
    <property type="evidence" value="ECO:0007669"/>
    <property type="project" value="TreeGrafter"/>
</dbReference>
<dbReference type="InterPro" id="IPR029063">
    <property type="entry name" value="SAM-dependent_MTases_sf"/>
</dbReference>
<dbReference type="InterPro" id="IPR025714">
    <property type="entry name" value="Methyltranfer_dom"/>
</dbReference>
<proteinExistence type="inferred from homology"/>
<accession>A0AAN7T311</accession>
<keyword evidence="3" id="KW-0472">Membrane</keyword>
<dbReference type="Pfam" id="PF13847">
    <property type="entry name" value="Methyltransf_31"/>
    <property type="match status" value="1"/>
</dbReference>
<evidence type="ECO:0000256" key="3">
    <source>
        <dbReference type="SAM" id="Phobius"/>
    </source>
</evidence>
<dbReference type="Gene3D" id="3.40.50.150">
    <property type="entry name" value="Vaccinia Virus protein VP39"/>
    <property type="match status" value="1"/>
</dbReference>
<dbReference type="EMBL" id="JAVRRJ010000002">
    <property type="protein sequence ID" value="KAK5088687.1"/>
    <property type="molecule type" value="Genomic_DNA"/>
</dbReference>
<dbReference type="PANTHER" id="PTHR44068:SF1">
    <property type="entry name" value="HYPOTHETICAL LOC100005854"/>
    <property type="match status" value="1"/>
</dbReference>
<evidence type="ECO:0000313" key="5">
    <source>
        <dbReference type="EMBL" id="KAK5088687.1"/>
    </source>
</evidence>
<dbReference type="CDD" id="cd02440">
    <property type="entry name" value="AdoMet_MTases"/>
    <property type="match status" value="1"/>
</dbReference>
<feature type="domain" description="Methyltransferase" evidence="4">
    <location>
        <begin position="84"/>
        <end position="206"/>
    </location>
</feature>
<evidence type="ECO:0000256" key="2">
    <source>
        <dbReference type="ARBA" id="ARBA00038188"/>
    </source>
</evidence>
<sequence length="300" mass="34251">MLQIYLEGWRQATQSSLANTMARIADAEKYYASLESRIGYRLFLNGTRHYGYYETKDSFPPPVGQALRRMEEQLFLGLQCPPSAKLLDAGCGIGHVAIYMAKRGNYRIEAIDVVARHAEKAKRNIAAAGLKDVVVAKHGDYHHLEDYEDNSLDGIYTMETLVHSTDPVSVLKEFHRILKPGGRLAMNEYDHEDLDKAAKDLSDAMRKANKYASMPANESFDRDTLPKLVKQAGFEEVELKDFSKHIQPMLWLFYIFAIIPYTIFRLLGIETYFVNTIAGVEGWRGRDLWRYTQVTAKKRG</sequence>
<dbReference type="Proteomes" id="UP001309876">
    <property type="component" value="Unassembled WGS sequence"/>
</dbReference>
<keyword evidence="6" id="KW-1185">Reference proteome</keyword>
<feature type="transmembrane region" description="Helical" evidence="3">
    <location>
        <begin position="249"/>
        <end position="267"/>
    </location>
</feature>
<dbReference type="GO" id="GO:0005783">
    <property type="term" value="C:endoplasmic reticulum"/>
    <property type="evidence" value="ECO:0007669"/>
    <property type="project" value="TreeGrafter"/>
</dbReference>
<dbReference type="SUPFAM" id="SSF53335">
    <property type="entry name" value="S-adenosyl-L-methionine-dependent methyltransferases"/>
    <property type="match status" value="1"/>
</dbReference>
<name>A0AAN7T311_9EURO</name>
<comment type="caution">
    <text evidence="5">The sequence shown here is derived from an EMBL/GenBank/DDBJ whole genome shotgun (WGS) entry which is preliminary data.</text>
</comment>
<evidence type="ECO:0000256" key="1">
    <source>
        <dbReference type="ARBA" id="ARBA00022679"/>
    </source>
</evidence>